<dbReference type="Pfam" id="PF25087">
    <property type="entry name" value="GMPPB_C"/>
    <property type="match status" value="1"/>
</dbReference>
<dbReference type="InterPro" id="IPR011004">
    <property type="entry name" value="Trimer_LpxA-like_sf"/>
</dbReference>
<dbReference type="GO" id="GO:0016020">
    <property type="term" value="C:membrane"/>
    <property type="evidence" value="ECO:0007669"/>
    <property type="project" value="GOC"/>
</dbReference>
<evidence type="ECO:0000259" key="8">
    <source>
        <dbReference type="Pfam" id="PF25087"/>
    </source>
</evidence>
<accession>A0A4P7W2I6</accession>
<name>A0A4P7W2I6_9BACT</name>
<proteinExistence type="predicted"/>
<keyword evidence="3" id="KW-0441">Lipid A biosynthesis</keyword>
<dbReference type="InterPro" id="IPR029098">
    <property type="entry name" value="Acetyltransf_C"/>
</dbReference>
<evidence type="ECO:0000313" key="9">
    <source>
        <dbReference type="EMBL" id="QCD41595.1"/>
    </source>
</evidence>
<evidence type="ECO:0000256" key="5">
    <source>
        <dbReference type="ARBA" id="ARBA00023098"/>
    </source>
</evidence>
<evidence type="ECO:0000256" key="4">
    <source>
        <dbReference type="ARBA" id="ARBA00022679"/>
    </source>
</evidence>
<dbReference type="KEGG" id="ddb:E7747_04390"/>
<dbReference type="SUPFAM" id="SSF51161">
    <property type="entry name" value="Trimeric LpxA-like enzymes"/>
    <property type="match status" value="1"/>
</dbReference>
<organism evidence="9 10">
    <name type="scientific">Duncaniella dubosii</name>
    <dbReference type="NCBI Taxonomy" id="2518971"/>
    <lineage>
        <taxon>Bacteria</taxon>
        <taxon>Pseudomonadati</taxon>
        <taxon>Bacteroidota</taxon>
        <taxon>Bacteroidia</taxon>
        <taxon>Bacteroidales</taxon>
        <taxon>Muribaculaceae</taxon>
        <taxon>Duncaniella</taxon>
    </lineage>
</organism>
<dbReference type="InterPro" id="IPR010137">
    <property type="entry name" value="Lipid_A_LpxA"/>
</dbReference>
<dbReference type="GO" id="GO:0008780">
    <property type="term" value="F:acyl-[acyl-carrier-protein]-UDP-N-acetylglucosamine O-acyltransferase activity"/>
    <property type="evidence" value="ECO:0007669"/>
    <property type="project" value="UniProtKB-EC"/>
</dbReference>
<dbReference type="InterPro" id="IPR056729">
    <property type="entry name" value="GMPPB_C"/>
</dbReference>
<dbReference type="Proteomes" id="UP000297149">
    <property type="component" value="Chromosome"/>
</dbReference>
<dbReference type="InterPro" id="IPR037157">
    <property type="entry name" value="Acetyltransf_C_sf"/>
</dbReference>
<evidence type="ECO:0000259" key="7">
    <source>
        <dbReference type="Pfam" id="PF13720"/>
    </source>
</evidence>
<reference evidence="10" key="1">
    <citation type="submission" date="2019-02" db="EMBL/GenBank/DDBJ databases">
        <title>Isolation and identification of novel species under the genus Muribaculum.</title>
        <authorList>
            <person name="Miyake S."/>
            <person name="Ding Y."/>
            <person name="Low A."/>
            <person name="Soh M."/>
            <person name="Seedorf H."/>
        </authorList>
    </citation>
    <scope>NUCLEOTIDE SEQUENCE [LARGE SCALE GENOMIC DNA]</scope>
    <source>
        <strain evidence="10">H5</strain>
    </source>
</reference>
<dbReference type="RefSeq" id="WP_123615687.1">
    <property type="nucleotide sequence ID" value="NZ_CAXHQF010000063.1"/>
</dbReference>
<evidence type="ECO:0000256" key="6">
    <source>
        <dbReference type="ARBA" id="ARBA00023315"/>
    </source>
</evidence>
<keyword evidence="6 9" id="KW-0012">Acyltransferase</keyword>
<dbReference type="PIRSF" id="PIRSF000456">
    <property type="entry name" value="UDP-GlcNAc_acltr"/>
    <property type="match status" value="1"/>
</dbReference>
<keyword evidence="5" id="KW-0443">Lipid metabolism</keyword>
<evidence type="ECO:0000256" key="2">
    <source>
        <dbReference type="ARBA" id="ARBA00022516"/>
    </source>
</evidence>
<dbReference type="NCBIfam" id="NF003657">
    <property type="entry name" value="PRK05289.1"/>
    <property type="match status" value="1"/>
</dbReference>
<dbReference type="AlphaFoldDB" id="A0A4P7W2I6"/>
<sequence>MISDKAHIDPSAKLGENVTIHPFAYIDKDVEIGDNTVVMPFASIIRGSRIGKNCKIYQGAIVGADPQDFRWKGGFTYCYVGDNVVIRENVIINRGIASEGGTLIGTGSFLMANSHVGHDSHLKGRDVIGNNVSIAGDVEIGECSILSSSVVIHENSRVGDWVLIKGGCRITGNVPPFCIMAHNPTAYFGVNATILRMQGVSEERIDDIAKCYRHIYQTGTSVFNALKRIEADVDPSTERDNIISFIRDNKLRIVAIPKDLEN</sequence>
<gene>
    <name evidence="9" type="primary">lpxA</name>
    <name evidence="9" type="ORF">E7747_04390</name>
</gene>
<keyword evidence="4 9" id="KW-0808">Transferase</keyword>
<dbReference type="Gene3D" id="2.160.10.10">
    <property type="entry name" value="Hexapeptide repeat proteins"/>
    <property type="match status" value="1"/>
</dbReference>
<dbReference type="NCBIfam" id="TIGR01852">
    <property type="entry name" value="lipid_A_lpxA"/>
    <property type="match status" value="1"/>
</dbReference>
<evidence type="ECO:0000313" key="10">
    <source>
        <dbReference type="Proteomes" id="UP000297149"/>
    </source>
</evidence>
<dbReference type="Gene3D" id="1.20.1180.10">
    <property type="entry name" value="Udp N-acetylglucosamine O-acyltransferase, C-terminal domain"/>
    <property type="match status" value="1"/>
</dbReference>
<keyword evidence="1" id="KW-0963">Cytoplasm</keyword>
<dbReference type="PANTHER" id="PTHR43480:SF1">
    <property type="entry name" value="ACYL-[ACYL-CARRIER-PROTEIN]--UDP-N-ACETYLGLUCOSAMINE O-ACYLTRANSFERASE, MITOCHONDRIAL-RELATED"/>
    <property type="match status" value="1"/>
</dbReference>
<keyword evidence="10" id="KW-1185">Reference proteome</keyword>
<feature type="domain" description="UDP N-acetylglucosamine O-acyltransferase C-terminal" evidence="7">
    <location>
        <begin position="174"/>
        <end position="250"/>
    </location>
</feature>
<evidence type="ECO:0000256" key="3">
    <source>
        <dbReference type="ARBA" id="ARBA00022556"/>
    </source>
</evidence>
<dbReference type="Pfam" id="PF13720">
    <property type="entry name" value="Acetyltransf_11"/>
    <property type="match status" value="1"/>
</dbReference>
<dbReference type="PANTHER" id="PTHR43480">
    <property type="entry name" value="ACYL-[ACYL-CARRIER-PROTEIN]--UDP-N-ACETYLGLUCOSAMINE O-ACYLTRANSFERASE"/>
    <property type="match status" value="1"/>
</dbReference>
<feature type="domain" description="Mannose-1-phosphate guanyltransferase C-terminal" evidence="8">
    <location>
        <begin position="4"/>
        <end position="96"/>
    </location>
</feature>
<evidence type="ECO:0000256" key="1">
    <source>
        <dbReference type="ARBA" id="ARBA00022490"/>
    </source>
</evidence>
<dbReference type="EMBL" id="CP039396">
    <property type="protein sequence ID" value="QCD41595.1"/>
    <property type="molecule type" value="Genomic_DNA"/>
</dbReference>
<dbReference type="GO" id="GO:0009245">
    <property type="term" value="P:lipid A biosynthetic process"/>
    <property type="evidence" value="ECO:0007669"/>
    <property type="project" value="UniProtKB-KW"/>
</dbReference>
<protein>
    <submittedName>
        <fullName evidence="9">Acyl-ACP--UDP-N-acetylglucosamine O-acyltransferase</fullName>
        <ecNumber evidence="9">2.3.1.129</ecNumber>
    </submittedName>
</protein>
<dbReference type="EC" id="2.3.1.129" evidence="9"/>
<keyword evidence="2" id="KW-0444">Lipid biosynthesis</keyword>